<evidence type="ECO:0000256" key="1">
    <source>
        <dbReference type="SAM" id="MobiDB-lite"/>
    </source>
</evidence>
<feature type="compositionally biased region" description="Basic and acidic residues" evidence="1">
    <location>
        <begin position="296"/>
        <end position="306"/>
    </location>
</feature>
<dbReference type="PANTHER" id="PTHR35041">
    <property type="entry name" value="MEDIATOR OF RNA POLYMERASE II TRANSCRIPTION SUBUNIT 1"/>
    <property type="match status" value="1"/>
</dbReference>
<protein>
    <submittedName>
        <fullName evidence="2">Uncharacterized protein</fullName>
    </submittedName>
</protein>
<keyword evidence="3" id="KW-1185">Reference proteome</keyword>
<sequence>MYVLVIIDTLFAVSHHLFYIHLNGKEAINQPMMLRYNTAIAFFAKASLSTAATTAFHQRVWRVVRYKTARVETINSIFTANTDFSSFLTWNSIRKVKIGTLLALYCWTTPRIVILTSETLSFLVGVFEETTTCQSVRTLNFKKEEKVDWRDPQKIDDQFLSSLSLWNSTLDPSESPSDPDAEGFDYYHSSSKQFGMLTATKTALMGEPIVRKESAIEICGQGWNCSYIVNVVTSGYKCQELASGVNSEAKKLGNGTAPFNTSAIAAMGNRTYLVINDRGEYGDPQMPIMPSQAGGRLKEDTPYLEL</sequence>
<comment type="caution">
    <text evidence="2">The sequence shown here is derived from an EMBL/GenBank/DDBJ whole genome shotgun (WGS) entry which is preliminary data.</text>
</comment>
<dbReference type="PANTHER" id="PTHR35041:SF3">
    <property type="entry name" value="FORMYLMETHIONINE DEFORMYLASE-LIKE PROTEIN"/>
    <property type="match status" value="1"/>
</dbReference>
<dbReference type="EMBL" id="JAAOAO010000505">
    <property type="protein sequence ID" value="KAF5538600.1"/>
    <property type="molecule type" value="Genomic_DNA"/>
</dbReference>
<evidence type="ECO:0000313" key="2">
    <source>
        <dbReference type="EMBL" id="KAF5538600.1"/>
    </source>
</evidence>
<reference evidence="2 3" key="1">
    <citation type="submission" date="2020-05" db="EMBL/GenBank/DDBJ databases">
        <title>Identification and distribution of gene clusters putatively required for synthesis of sphingolipid metabolism inhibitors in phylogenetically diverse species of the filamentous fungus Fusarium.</title>
        <authorList>
            <person name="Kim H.-S."/>
            <person name="Busman M."/>
            <person name="Brown D.W."/>
            <person name="Divon H."/>
            <person name="Uhlig S."/>
            <person name="Proctor R.H."/>
        </authorList>
    </citation>
    <scope>NUCLEOTIDE SEQUENCE [LARGE SCALE GENOMIC DNA]</scope>
    <source>
        <strain evidence="2 3">NRRL 25196</strain>
    </source>
</reference>
<dbReference type="Proteomes" id="UP000574317">
    <property type="component" value="Unassembled WGS sequence"/>
</dbReference>
<dbReference type="AlphaFoldDB" id="A0A8H5MSK9"/>
<name>A0A8H5MSK9_9HYPO</name>
<feature type="region of interest" description="Disordered" evidence="1">
    <location>
        <begin position="287"/>
        <end position="306"/>
    </location>
</feature>
<evidence type="ECO:0000313" key="3">
    <source>
        <dbReference type="Proteomes" id="UP000574317"/>
    </source>
</evidence>
<accession>A0A8H5MSK9</accession>
<organism evidence="2 3">
    <name type="scientific">Fusarium napiforme</name>
    <dbReference type="NCBI Taxonomy" id="42672"/>
    <lineage>
        <taxon>Eukaryota</taxon>
        <taxon>Fungi</taxon>
        <taxon>Dikarya</taxon>
        <taxon>Ascomycota</taxon>
        <taxon>Pezizomycotina</taxon>
        <taxon>Sordariomycetes</taxon>
        <taxon>Hypocreomycetidae</taxon>
        <taxon>Hypocreales</taxon>
        <taxon>Nectriaceae</taxon>
        <taxon>Fusarium</taxon>
        <taxon>Fusarium fujikuroi species complex</taxon>
    </lineage>
</organism>
<gene>
    <name evidence="2" type="ORF">FNAPI_11046</name>
</gene>
<proteinExistence type="predicted"/>